<feature type="domain" description="Trimeric autotransporter adhesin YadA-like head" evidence="12">
    <location>
        <begin position="632"/>
        <end position="656"/>
    </location>
</feature>
<dbReference type="Gene3D" id="6.20.50.100">
    <property type="match status" value="7"/>
</dbReference>
<gene>
    <name evidence="14" type="ORF">VTHSUH11_00580</name>
</gene>
<evidence type="ECO:0000256" key="4">
    <source>
        <dbReference type="ARBA" id="ARBA00022452"/>
    </source>
</evidence>
<evidence type="ECO:0000256" key="7">
    <source>
        <dbReference type="ARBA" id="ARBA00022927"/>
    </source>
</evidence>
<accession>A0A2S7ZSA4</accession>
<feature type="domain" description="Trimeric autotransporter adhesin YadA-like head" evidence="12">
    <location>
        <begin position="241"/>
        <end position="264"/>
    </location>
</feature>
<evidence type="ECO:0000256" key="5">
    <source>
        <dbReference type="ARBA" id="ARBA00022692"/>
    </source>
</evidence>
<feature type="domain" description="Trimeric autotransporter adhesin YadA-like head" evidence="12">
    <location>
        <begin position="279"/>
        <end position="305"/>
    </location>
</feature>
<dbReference type="EMBL" id="PPDF01000001">
    <property type="protein sequence ID" value="PQL26138.1"/>
    <property type="molecule type" value="Genomic_DNA"/>
</dbReference>
<dbReference type="InterPro" id="IPR005594">
    <property type="entry name" value="YadA_C"/>
</dbReference>
<evidence type="ECO:0000256" key="10">
    <source>
        <dbReference type="SAM" id="Coils"/>
    </source>
</evidence>
<feature type="coiled-coil region" evidence="10">
    <location>
        <begin position="3728"/>
        <end position="3762"/>
    </location>
</feature>
<evidence type="ECO:0000256" key="8">
    <source>
        <dbReference type="ARBA" id="ARBA00023136"/>
    </source>
</evidence>
<dbReference type="GO" id="GO:0009986">
    <property type="term" value="C:cell surface"/>
    <property type="evidence" value="ECO:0007669"/>
    <property type="project" value="UniProtKB-SubCell"/>
</dbReference>
<keyword evidence="9" id="KW-0998">Cell outer membrane</keyword>
<evidence type="ECO:0000259" key="13">
    <source>
        <dbReference type="Pfam" id="PF13018"/>
    </source>
</evidence>
<evidence type="ECO:0000256" key="2">
    <source>
        <dbReference type="ARBA" id="ARBA00004442"/>
    </source>
</evidence>
<evidence type="ECO:0000256" key="6">
    <source>
        <dbReference type="ARBA" id="ARBA00022729"/>
    </source>
</evidence>
<evidence type="ECO:0000256" key="1">
    <source>
        <dbReference type="ARBA" id="ARBA00004241"/>
    </source>
</evidence>
<keyword evidence="10" id="KW-0175">Coiled coil</keyword>
<feature type="domain" description="Trimeric autotransporter adhesin YadA-like head" evidence="12">
    <location>
        <begin position="391"/>
        <end position="417"/>
    </location>
</feature>
<dbReference type="InterPro" id="IPR008640">
    <property type="entry name" value="Adhesin_Head_dom"/>
</dbReference>
<feature type="domain" description="Trimeric autotransporter adhesin YadA-like C-terminal membrane anchor" evidence="11">
    <location>
        <begin position="3643"/>
        <end position="3699"/>
    </location>
</feature>
<feature type="domain" description="Trimeric autotransporter adhesin YadA-like head" evidence="12">
    <location>
        <begin position="195"/>
        <end position="217"/>
    </location>
</feature>
<dbReference type="Proteomes" id="UP000238877">
    <property type="component" value="Unassembled WGS sequence"/>
</dbReference>
<feature type="domain" description="Trimeric autotransporter adhesin YadA-like head" evidence="12">
    <location>
        <begin position="365"/>
        <end position="387"/>
    </location>
</feature>
<evidence type="ECO:0000313" key="14">
    <source>
        <dbReference type="EMBL" id="PQL26138.1"/>
    </source>
</evidence>
<dbReference type="InterPro" id="IPR024973">
    <property type="entry name" value="ESPR"/>
</dbReference>
<keyword evidence="3" id="KW-0813">Transport</keyword>
<protein>
    <submittedName>
        <fullName evidence="14">Uncharacterized protein</fullName>
    </submittedName>
</protein>
<dbReference type="Gene3D" id="2.150.10.10">
    <property type="entry name" value="Serralysin-like metalloprotease, C-terminal"/>
    <property type="match status" value="7"/>
</dbReference>
<feature type="domain" description="Trimeric autotransporter adhesin YadA-like head" evidence="12">
    <location>
        <begin position="113"/>
        <end position="135"/>
    </location>
</feature>
<comment type="subcellular location">
    <subcellularLocation>
        <location evidence="2">Cell outer membrane</location>
    </subcellularLocation>
    <subcellularLocation>
        <location evidence="1">Cell surface</location>
    </subcellularLocation>
</comment>
<feature type="domain" description="Trimeric autotransporter adhesin YadA-like head" evidence="12">
    <location>
        <begin position="456"/>
        <end position="481"/>
    </location>
</feature>
<keyword evidence="8" id="KW-0472">Membrane</keyword>
<evidence type="ECO:0000259" key="11">
    <source>
        <dbReference type="Pfam" id="PF03895"/>
    </source>
</evidence>
<comment type="caution">
    <text evidence="14">The sequence shown here is derived from an EMBL/GenBank/DDBJ whole genome shotgun (WGS) entry which is preliminary data.</text>
</comment>
<evidence type="ECO:0000313" key="15">
    <source>
        <dbReference type="Proteomes" id="UP000238877"/>
    </source>
</evidence>
<reference evidence="14 15" key="1">
    <citation type="submission" date="2018-01" db="EMBL/GenBank/DDBJ databases">
        <title>Draft genome sequences of clinical isolates and type strains of oral Veillonella including Veillonella infantum sp., nov.</title>
        <authorList>
            <person name="Mashima I."/>
            <person name="Liao Y.-C."/>
            <person name="Sabharwal A."/>
            <person name="Haase E.M."/>
            <person name="Nakazawa F."/>
            <person name="Scannapieco F.A."/>
        </authorList>
    </citation>
    <scope>NUCLEOTIDE SEQUENCE [LARGE SCALE GENOMIC DNA]</scope>
    <source>
        <strain evidence="14 15">Y6</strain>
    </source>
</reference>
<dbReference type="Pfam" id="PF03895">
    <property type="entry name" value="YadA_anchor"/>
    <property type="match status" value="1"/>
</dbReference>
<dbReference type="CDD" id="cd12820">
    <property type="entry name" value="LbR_YadA-like"/>
    <property type="match status" value="4"/>
</dbReference>
<evidence type="ECO:0000256" key="9">
    <source>
        <dbReference type="ARBA" id="ARBA00023237"/>
    </source>
</evidence>
<dbReference type="InterPro" id="IPR045584">
    <property type="entry name" value="Pilin-like"/>
</dbReference>
<feature type="domain" description="Trimeric autotransporter adhesin YadA-like head" evidence="12">
    <location>
        <begin position="678"/>
        <end position="700"/>
    </location>
</feature>
<dbReference type="SUPFAM" id="SSF101967">
    <property type="entry name" value="Adhesin YadA, collagen-binding domain"/>
    <property type="match status" value="4"/>
</dbReference>
<sequence>MGFIALERAKLHYVFENIFHVVERLVSEKEAKMNKIFKVIWSKSKQCYVVVSELAKNTTGKKKIVVASILAALMAGQAMQVEATKGDFYDTGSTKGAIAIGKSGSTAPQATDENAIAIGQAARANGRGGVALGNDTRSAQNAIAAAWDSQATGKNSVAVGTGTRATGLSSTAVGDGAQATANGAVALGQSTESAGNSVAAGFNAKARSNNTVAIGVEANNDGGITNNASSVSVGVATRARAVGSMAMGVSADASGKYSLALGSGDVSGDYTDGTNHPSASGEKSIAIGHNSNASDESAIAIGSSSISDKTSATALGRNTTATGVNSSAIGAYSIASDTDATALGRNANATAAQSTALGTYSKAFGTYSTGVGYQANASGSNSTAVGVSAKANKEGASAMGPGARAYGNGAISFGYQALSGANIFNSAGNGSFNDASPDVTSYAKWGDSAIGLRAIASGGNATALGRSATATAANAIAIGGGNGNSATDNTEKTEATGEKATAIGYNAKAKTGNDLAVGRGVTSSGGAATSVGYYATASGNQTVALGSTINSTAQYATGIGYSVNSQGEGSVAIGAGTDALGVIPAKQVKATAKNAIAIGRATQATSQDATAIGTEATASNTDAIAIGRKSNASGSTSIGFGYNTQSTATNTVAIGTDVSATAESAIALGRKTKASDLNATAVGPIANASGKYSSAFGMNAAASKENSLALGTNANASLDKSVALGSDSTTATNATSQGSVVIGGKTITWNGAPTVSGTGMQVSVGAAGAERQIKNVAAGEVSANSTDAINGSQLYAVADVLNQANADQSIKYKANGTGSNSVKLSDGLNFTNGNTTTATVGANGQVSFDLNTATKQSIADSATAVARTVSLGGDTGTTTAKSLSSGNVNFGIKSGSPTYLTTKATGNDVTLTINEQAIKNAAKDASSFKVKANTTAAEDVKGGDTVTFNNGDNIAITQTGKTFKIATAKNVTFDAATIGGNTTIGSTGVTTNKVTVGAISIDGTNGINAGNKAITHVGTGIVANSNADNSNVANIGDVKTIANDAVANLSTSLGVTDGTNSGTVNLKNQSLKVVGTGVAKATVNGQTITVDVAKGTLTNNTTTGALTGTAGVVDANDMATAVNTAITKAVDTATGTQKLDVSAGGTDSSVNLKTQKLTVAGAGAATASLTGQTITVNVAEGTFTNKSDGTTSATAGVAKAVDVAAAINNTNAVLGNKITEATQSLSTLGDNKFKLTADSTSTTGQALNKSGGLSFKIAGDGDLVSTSATTDTVNVTVKKGTLTNAADGSLNVTNSGVVTADNMKSVVNDAITKAVTSAKDGSAWNISTNGGTATKVSGGNTVDLINGDNIEITQDGTDGKKITVKTKKDLTLDSVTAANAVKVGSGTNLITLDGTTGGVSGNSFTAGNASMNTTGFRVTGGPSVTTVGIDAGGKQITNMISGGTVATNAATIGDVNTKVTTAINDLTTNLTKNTNIAYTANTATPGQTVSLKDGFKFTNGTLTTAEVAAGGVVKFNVTQGTLSTDTNGTVSAGTPGVATTSDVASAVNSAVTTAVTNATGNQKLDISAGGTDSSVNLKTQKLTVAGTGAATASLNGQTITVDVAQGTFTNKSDGTTSATAGVAKAADVASAINNANTALSQKITDATTSLGTLGNNTFTLKADSTDTTAQALNKSGGLAFKVAGDGDLVSTSATTDTVKVTVKKGELSNAADGSLNVTDSGVVTADNMKTVVNDAITKAVTSAKDGSAWNISTNGGTATKVSGGNTVDLINGDNIEITQDGTDGKKITVKTKKDLTVDSVTAGNTVINTSGLTNGTTAITGTGITTDKVTVGGLSIDKTAGINAGNKAITNVGTGIVANSNADNSNVANIGDVKTIANDAVANLSTNLGVTDGTNNGTVNLKTEKLKVVGTGAATATVNGQTVTVDVAKGTLAANAVTGALTGTAGVVDANDMATAVNTAITKAVDNATGTQALKIGGDTTATGSVNLKSDTLSVKGDNKFITTAASGNDITLTVNEQAIKTAAKDAASFKVKANSEAEQEVKGGETVVFNDGDNIEITQTGKTFKIATSKNVTFDTATIGGNTTIGSTGITTNKVTVGGISIDGTNGINAGSKQITNVASGGTTATNAANIGDINAAISSLTTNLGKNTTIAYKANNAGGQTVSLADGFNFTNGTLTTAEVGASGVVKFNVTQGALSTDTNGTVSAGTAGVATTADVASAVNSAVSTAVNNATGNQKLDISAGGTDSSVNLKTQKLTVAGTGAATASLNGQTITVDVAQGTFTNKSDGTTSATAGVAKAADVASAINNANTALSQKITDATTSLGTLGNNTFTLKADSTDTSAQNLNKSGGLAFKVAGDGDLVSTSATTDAVKVTVKKGTLSTNADGTINKATDGVVTTDNMTTVVNDAITKAVTSAKDGSAWNISTNGGTATKVSGGNTVDLINGDNIEITQDGTDGKKITVKTKKDLTLDSVTAANTVKVGSGTNLITLDGTTGGVSGNSFTAGNASMNTTGFRVTGGPSVTTAGIDAGGKQITNMISGGTVATNAATIGDVNTKVTTAINDLTTNLTKNTNIAYTANTATPGQTVSLKDGFNFSNGTLTTAEVAANGVVKFNVTQGSLSTDGNGNITNTAGVATTDDVKNAVNTAITKAVDNATGTQKLDISAGGTDSSVNLKTQKLTVAGTGAATASLNNQTITVDVAQGTFTNKSDGTTSATAGVAKASDVAAAINNANTVLNQKISDATTSLGTLGNNTFTLKADSTDTTAQALNKSGGLAFKVAGDSDLVSTSATADTVKVTVKKGTLSTNTDGTINKATDGVVTADNMTTVVNDAITKAVTSAKDGSAWNISTNGGTATKVSGGNTVDLINGDNIEITQDGTDGKRITVKTKKDLTVDSVTAANTVKVGSATNLITLDGATGGVSGNTFTAGNASMNTTGFRLTGGPSVTTTGIDAGNTVITNVASGGTTSTNAANIGDITKAISDLTTNLTKNTSISYTANNDTPVKTVSLKDGFKFTDGTLTTAEVAAGGVVKFNVTQGSLSTDGNGNITNTAGVATTDDVKNAVNTAINKAVTNSSTAVNTLGANTFTLTGDNSTSTTGQALNKNGGLSFKVAGDGNFITTSAATDTVTVSIKQGTFGSNTDGTAKSTTNGVATTNDVANIVNTTVTNAVTKATGSQVLNITDGTNNDSINLKNDTLKVVGSDGVTTEVSGKTITVGLDTATKNKINNASAATNKNISLAADTGTTSSQSLKDGDVSFAVKGATGDYISTNMNGSTVEISTKRATIDSNATTGQASVTGNDGLATAKNVADAINAATAKAVSQSAWKLAADGTTGTETISGGDTVNFKAGSNMEVSRTGKDITYKTKDNVAFTTVTAGTGANEVKLDGNTGTVTAKDITATGDVTAKNVTTSGNVTAAGTLKGDTVQGNTVKAGNVTITGGTTNTITGLSNTTWTGSTTTPDRAATEGQLQQAISSATSSATFKFDGDNNSQQTMNLQNGTFKVTGDTMITTNATSAGIGLSLNTNNVKIAYAANGLNGQTTSIASGLNFTDGDHTKATVAASGVVKYDAKTSTISVANGHAAASGNDLATADNVADAINQMTQNNAGNTTQLRQEISKVATETQRVGAHAAAMAALKPIQYDPLAPTQIMAGVGNYRGESAAALGIAHYTNDNTMFNVGVSVGGNHNMINAGVTHKFGISAEKKNIPDRYKAGPISSIYVMQDEMTQLRSENEAYKAKLDKQQSEIDALKAAVDQLLASKA</sequence>
<evidence type="ECO:0000256" key="3">
    <source>
        <dbReference type="ARBA" id="ARBA00022448"/>
    </source>
</evidence>
<keyword evidence="7" id="KW-0653">Protein transport</keyword>
<feature type="domain" description="Trimeric autotransporter adhesin YadA-like head" evidence="12">
    <location>
        <begin position="604"/>
        <end position="629"/>
    </location>
</feature>
<keyword evidence="5" id="KW-0812">Transmembrane</keyword>
<dbReference type="GO" id="GO:0015031">
    <property type="term" value="P:protein transport"/>
    <property type="evidence" value="ECO:0007669"/>
    <property type="project" value="UniProtKB-KW"/>
</dbReference>
<feature type="domain" description="Trimeric autotransporter adhesin YadA-like head" evidence="12">
    <location>
        <begin position="310"/>
        <end position="333"/>
    </location>
</feature>
<dbReference type="Pfam" id="PF05658">
    <property type="entry name" value="YadA_head"/>
    <property type="match status" value="16"/>
</dbReference>
<dbReference type="SUPFAM" id="SSF54523">
    <property type="entry name" value="Pili subunits"/>
    <property type="match status" value="1"/>
</dbReference>
<dbReference type="GO" id="GO:0009279">
    <property type="term" value="C:cell outer membrane"/>
    <property type="evidence" value="ECO:0007669"/>
    <property type="project" value="UniProtKB-SubCell"/>
</dbReference>
<keyword evidence="4" id="KW-1134">Transmembrane beta strand</keyword>
<feature type="domain" description="Trimeric autotransporter adhesin YadA-like head" evidence="12">
    <location>
        <begin position="702"/>
        <end position="728"/>
    </location>
</feature>
<name>A0A2S7ZSA4_9FIRM</name>
<feature type="domain" description="Trimeric autotransporter adhesin YadA-like head" evidence="12">
    <location>
        <begin position="338"/>
        <end position="361"/>
    </location>
</feature>
<feature type="domain" description="Trimeric autotransporter adhesin YadA-like head" evidence="12">
    <location>
        <begin position="495"/>
        <end position="519"/>
    </location>
</feature>
<evidence type="ECO:0000259" key="12">
    <source>
        <dbReference type="Pfam" id="PF05658"/>
    </source>
</evidence>
<proteinExistence type="predicted"/>
<feature type="domain" description="Trimeric autotransporter adhesin YadA-like head" evidence="12">
    <location>
        <begin position="165"/>
        <end position="189"/>
    </location>
</feature>
<dbReference type="InterPro" id="IPR011049">
    <property type="entry name" value="Serralysin-like_metalloprot_C"/>
</dbReference>
<feature type="domain" description="ESPR" evidence="13">
    <location>
        <begin position="33"/>
        <end position="75"/>
    </location>
</feature>
<feature type="domain" description="Trimeric autotransporter adhesin YadA-like head" evidence="12">
    <location>
        <begin position="524"/>
        <end position="547"/>
    </location>
</feature>
<dbReference type="Pfam" id="PF13018">
    <property type="entry name" value="ESPR"/>
    <property type="match status" value="1"/>
</dbReference>
<organism evidence="14 15">
    <name type="scientific">Veillonella tobetsuensis</name>
    <dbReference type="NCBI Taxonomy" id="1110546"/>
    <lineage>
        <taxon>Bacteria</taxon>
        <taxon>Bacillati</taxon>
        <taxon>Bacillota</taxon>
        <taxon>Negativicutes</taxon>
        <taxon>Veillonellales</taxon>
        <taxon>Veillonellaceae</taxon>
        <taxon>Veillonella</taxon>
    </lineage>
</organism>
<keyword evidence="6" id="KW-0732">Signal</keyword>